<gene>
    <name evidence="2" type="ORF">ACH5RR_024812</name>
</gene>
<organism evidence="2 3">
    <name type="scientific">Cinchona calisaya</name>
    <dbReference type="NCBI Taxonomy" id="153742"/>
    <lineage>
        <taxon>Eukaryota</taxon>
        <taxon>Viridiplantae</taxon>
        <taxon>Streptophyta</taxon>
        <taxon>Embryophyta</taxon>
        <taxon>Tracheophyta</taxon>
        <taxon>Spermatophyta</taxon>
        <taxon>Magnoliopsida</taxon>
        <taxon>eudicotyledons</taxon>
        <taxon>Gunneridae</taxon>
        <taxon>Pentapetalae</taxon>
        <taxon>asterids</taxon>
        <taxon>lamiids</taxon>
        <taxon>Gentianales</taxon>
        <taxon>Rubiaceae</taxon>
        <taxon>Cinchonoideae</taxon>
        <taxon>Cinchoneae</taxon>
        <taxon>Cinchona</taxon>
    </lineage>
</organism>
<dbReference type="PANTHER" id="PTHR43383:SF2">
    <property type="entry name" value="AMIDOHYDROLASE 2 FAMILY PROTEIN"/>
    <property type="match status" value="1"/>
</dbReference>
<protein>
    <recommendedName>
        <fullName evidence="1">Reverse transcriptase Ty1/copia-type domain-containing protein</fullName>
    </recommendedName>
</protein>
<sequence length="193" mass="22200">MEIPPGFDEGMSPGKVCKLKKSLYRLKQSPRAWFDKFTKAIKKFGYEQCQADHTLFVKHTSFGKRAMLIVHVGDIILTGDHQEEIGRLKSFLAKEFEIKDLGNLKYFLGMEIARSKREISISQRKYVLDLLKEIGMLGCKPADTFMDPNSKIGRKEDSAPIDKKEISTVSWETYLFISHETGYKLCCQHRESI</sequence>
<dbReference type="AlphaFoldDB" id="A0ABD2Z1B9"/>
<dbReference type="InterPro" id="IPR043502">
    <property type="entry name" value="DNA/RNA_pol_sf"/>
</dbReference>
<dbReference type="PANTHER" id="PTHR43383">
    <property type="entry name" value="NODULIN 6"/>
    <property type="match status" value="1"/>
</dbReference>
<comment type="caution">
    <text evidence="2">The sequence shown here is derived from an EMBL/GenBank/DDBJ whole genome shotgun (WGS) entry which is preliminary data.</text>
</comment>
<dbReference type="Pfam" id="PF07727">
    <property type="entry name" value="RVT_2"/>
    <property type="match status" value="1"/>
</dbReference>
<name>A0ABD2Z1B9_9GENT</name>
<dbReference type="SUPFAM" id="SSF56672">
    <property type="entry name" value="DNA/RNA polymerases"/>
    <property type="match status" value="1"/>
</dbReference>
<proteinExistence type="predicted"/>
<dbReference type="Proteomes" id="UP001630127">
    <property type="component" value="Unassembled WGS sequence"/>
</dbReference>
<feature type="domain" description="Reverse transcriptase Ty1/copia-type" evidence="1">
    <location>
        <begin position="2"/>
        <end position="144"/>
    </location>
</feature>
<reference evidence="2 3" key="1">
    <citation type="submission" date="2024-11" db="EMBL/GenBank/DDBJ databases">
        <title>A near-complete genome assembly of Cinchona calisaya.</title>
        <authorList>
            <person name="Lian D.C."/>
            <person name="Zhao X.W."/>
            <person name="Wei L."/>
        </authorList>
    </citation>
    <scope>NUCLEOTIDE SEQUENCE [LARGE SCALE GENOMIC DNA]</scope>
    <source>
        <tissue evidence="2">Nenye</tissue>
    </source>
</reference>
<evidence type="ECO:0000313" key="2">
    <source>
        <dbReference type="EMBL" id="KAL3512095.1"/>
    </source>
</evidence>
<dbReference type="InterPro" id="IPR013103">
    <property type="entry name" value="RVT_2"/>
</dbReference>
<accession>A0ABD2Z1B9</accession>
<keyword evidence="3" id="KW-1185">Reference proteome</keyword>
<evidence type="ECO:0000313" key="3">
    <source>
        <dbReference type="Proteomes" id="UP001630127"/>
    </source>
</evidence>
<dbReference type="EMBL" id="JBJUIK010000011">
    <property type="protein sequence ID" value="KAL3512095.1"/>
    <property type="molecule type" value="Genomic_DNA"/>
</dbReference>
<evidence type="ECO:0000259" key="1">
    <source>
        <dbReference type="Pfam" id="PF07727"/>
    </source>
</evidence>